<comment type="similarity">
    <text evidence="1">Belongs to the universal ribosomal protein uS11 family.</text>
</comment>
<sequence>MLCRRALTQRAFLSRNASTQDTIDILEATRASISGHIGFNPITKRPIVPDSDDGPPRPGPEGYASAKQQGPFSKSNIDQYSRKDYSGHKYRFDCHSTRNNTITTLSTLTPSEQPHGPPKASVVAWFSGGSVGFKKGQRAGYEAGYQCAVRVFKLLEELRQQHHDISVHLYFKGFGQGREALKTALMASEGDKIRALVKNVTDRSALKIGGTRSKKTRRL</sequence>
<reference evidence="5" key="1">
    <citation type="submission" date="2020-11" db="EMBL/GenBank/DDBJ databases">
        <authorList>
            <consortium name="DOE Joint Genome Institute"/>
            <person name="Ahrendt S."/>
            <person name="Riley R."/>
            <person name="Andreopoulos W."/>
            <person name="Labutti K."/>
            <person name="Pangilinan J."/>
            <person name="Ruiz-Duenas F.J."/>
            <person name="Barrasa J.M."/>
            <person name="Sanchez-Garcia M."/>
            <person name="Camarero S."/>
            <person name="Miyauchi S."/>
            <person name="Serrano A."/>
            <person name="Linde D."/>
            <person name="Babiker R."/>
            <person name="Drula E."/>
            <person name="Ayuso-Fernandez I."/>
            <person name="Pacheco R."/>
            <person name="Padilla G."/>
            <person name="Ferreira P."/>
            <person name="Barriuso J."/>
            <person name="Kellner H."/>
            <person name="Castanera R."/>
            <person name="Alfaro M."/>
            <person name="Ramirez L."/>
            <person name="Pisabarro A.G."/>
            <person name="Kuo A."/>
            <person name="Tritt A."/>
            <person name="Lipzen A."/>
            <person name="He G."/>
            <person name="Yan M."/>
            <person name="Ng V."/>
            <person name="Cullen D."/>
            <person name="Martin F."/>
            <person name="Rosso M.-N."/>
            <person name="Henrissat B."/>
            <person name="Hibbett D."/>
            <person name="Martinez A.T."/>
            <person name="Grigoriev I.V."/>
        </authorList>
    </citation>
    <scope>NUCLEOTIDE SEQUENCE</scope>
    <source>
        <strain evidence="5">MF-IS2</strain>
    </source>
</reference>
<dbReference type="GO" id="GO:0005840">
    <property type="term" value="C:ribosome"/>
    <property type="evidence" value="ECO:0007669"/>
    <property type="project" value="UniProtKB-KW"/>
</dbReference>
<protein>
    <submittedName>
        <fullName evidence="5">Translational machinery component</fullName>
    </submittedName>
</protein>
<dbReference type="GO" id="GO:0006412">
    <property type="term" value="P:translation"/>
    <property type="evidence" value="ECO:0007669"/>
    <property type="project" value="InterPro"/>
</dbReference>
<keyword evidence="3" id="KW-0687">Ribonucleoprotein</keyword>
<keyword evidence="6" id="KW-1185">Reference proteome</keyword>
<gene>
    <name evidence="5" type="ORF">P691DRAFT_811445</name>
</gene>
<dbReference type="GO" id="GO:1990904">
    <property type="term" value="C:ribonucleoprotein complex"/>
    <property type="evidence" value="ECO:0007669"/>
    <property type="project" value="UniProtKB-KW"/>
</dbReference>
<proteinExistence type="inferred from homology"/>
<name>A0A9P5XF73_9AGAR</name>
<dbReference type="EMBL" id="MU151117">
    <property type="protein sequence ID" value="KAF9449884.1"/>
    <property type="molecule type" value="Genomic_DNA"/>
</dbReference>
<dbReference type="Gene3D" id="3.30.420.80">
    <property type="entry name" value="Ribosomal protein S11"/>
    <property type="match status" value="1"/>
</dbReference>
<evidence type="ECO:0000256" key="3">
    <source>
        <dbReference type="ARBA" id="ARBA00023274"/>
    </source>
</evidence>
<dbReference type="SUPFAM" id="SSF53137">
    <property type="entry name" value="Translational machinery components"/>
    <property type="match status" value="1"/>
</dbReference>
<keyword evidence="2" id="KW-0689">Ribosomal protein</keyword>
<feature type="region of interest" description="Disordered" evidence="4">
    <location>
        <begin position="37"/>
        <end position="78"/>
    </location>
</feature>
<dbReference type="OrthoDB" id="1654884at2759"/>
<evidence type="ECO:0000256" key="2">
    <source>
        <dbReference type="ARBA" id="ARBA00022980"/>
    </source>
</evidence>
<evidence type="ECO:0000256" key="4">
    <source>
        <dbReference type="SAM" id="MobiDB-lite"/>
    </source>
</evidence>
<accession>A0A9P5XF73</accession>
<evidence type="ECO:0000256" key="1">
    <source>
        <dbReference type="ARBA" id="ARBA00006194"/>
    </source>
</evidence>
<comment type="caution">
    <text evidence="5">The sequence shown here is derived from an EMBL/GenBank/DDBJ whole genome shotgun (WGS) entry which is preliminary data.</text>
</comment>
<dbReference type="InterPro" id="IPR036967">
    <property type="entry name" value="Ribosomal_uS11_sf"/>
</dbReference>
<evidence type="ECO:0000313" key="6">
    <source>
        <dbReference type="Proteomes" id="UP000807342"/>
    </source>
</evidence>
<dbReference type="InterPro" id="IPR001971">
    <property type="entry name" value="Ribosomal_uS11"/>
</dbReference>
<organism evidence="5 6">
    <name type="scientific">Macrolepiota fuliginosa MF-IS2</name>
    <dbReference type="NCBI Taxonomy" id="1400762"/>
    <lineage>
        <taxon>Eukaryota</taxon>
        <taxon>Fungi</taxon>
        <taxon>Dikarya</taxon>
        <taxon>Basidiomycota</taxon>
        <taxon>Agaricomycotina</taxon>
        <taxon>Agaricomycetes</taxon>
        <taxon>Agaricomycetidae</taxon>
        <taxon>Agaricales</taxon>
        <taxon>Agaricineae</taxon>
        <taxon>Agaricaceae</taxon>
        <taxon>Macrolepiota</taxon>
    </lineage>
</organism>
<feature type="compositionally biased region" description="Polar residues" evidence="4">
    <location>
        <begin position="66"/>
        <end position="78"/>
    </location>
</feature>
<dbReference type="AlphaFoldDB" id="A0A9P5XF73"/>
<dbReference type="GO" id="GO:0003735">
    <property type="term" value="F:structural constituent of ribosome"/>
    <property type="evidence" value="ECO:0007669"/>
    <property type="project" value="InterPro"/>
</dbReference>
<dbReference type="Proteomes" id="UP000807342">
    <property type="component" value="Unassembled WGS sequence"/>
</dbReference>
<dbReference type="HAMAP" id="MF_01310">
    <property type="entry name" value="Ribosomal_uS11"/>
    <property type="match status" value="1"/>
</dbReference>
<evidence type="ECO:0000313" key="5">
    <source>
        <dbReference type="EMBL" id="KAF9449884.1"/>
    </source>
</evidence>